<sequence length="406" mass="45126">MPTTLIEVLRASVEAHNDTFETLLNLIPAKYYLAKDDHDADDNVPSKYQKHSKNQKAPKQAAKEASKKARRDKLDPANQKSVIDLQNEAALELEKTNSKVKGKRKAAVLGSGFDADDDDVMQVDDVDLSDTVVTASLDPIVPMAKPESIAALRDKLHLRMAALRRGGQGGGEPGDKDELLEERRRQRAALREKRRKETKERRKAEVEGKKGSKKEVTKGLLVKNQLLVPDLPVALKGTATSRLTDGPLTNVSFSVVAGSSSKKAASLKMSSNPNQALSQLAARKEKLDSMPEDKRKIIEDKSRWAKAEARLEGVKVKDDEVRLKKAVNRKEKEKVKSKKSWEERKDQVTASMAAKQKKRTDNIAMRNERRNDKRKSSSSKGKTKARPGFEGKTFHKGKGKATGKHK</sequence>
<keyword evidence="8" id="KW-1185">Reference proteome</keyword>
<dbReference type="GO" id="GO:0042273">
    <property type="term" value="P:ribosomal large subunit biogenesis"/>
    <property type="evidence" value="ECO:0007669"/>
    <property type="project" value="TreeGrafter"/>
</dbReference>
<dbReference type="GO" id="GO:0003723">
    <property type="term" value="F:RNA binding"/>
    <property type="evidence" value="ECO:0007669"/>
    <property type="project" value="TreeGrafter"/>
</dbReference>
<dbReference type="InterPro" id="IPR029188">
    <property type="entry name" value="Rrp14_N"/>
</dbReference>
<evidence type="ECO:0000256" key="3">
    <source>
        <dbReference type="ARBA" id="ARBA00023242"/>
    </source>
</evidence>
<dbReference type="PANTHER" id="PTHR14369">
    <property type="entry name" value="SURFEIT LOCUS PROTEIN 6"/>
    <property type="match status" value="1"/>
</dbReference>
<feature type="region of interest" description="Disordered" evidence="4">
    <location>
        <begin position="187"/>
        <end position="214"/>
    </location>
</feature>
<feature type="compositionally biased region" description="Basic residues" evidence="4">
    <location>
        <begin position="376"/>
        <end position="385"/>
    </location>
</feature>
<comment type="caution">
    <text evidence="7">The sequence shown here is derived from an EMBL/GenBank/DDBJ whole genome shotgun (WGS) entry which is preliminary data.</text>
</comment>
<name>A0A9P6ZYS3_9AGAM</name>
<keyword evidence="3" id="KW-0539">Nucleus</keyword>
<comment type="similarity">
    <text evidence="2">Belongs to the SURF6 family.</text>
</comment>
<gene>
    <name evidence="7" type="ORF">EV702DRAFT_1092867</name>
</gene>
<dbReference type="InterPro" id="IPR007019">
    <property type="entry name" value="SURF6"/>
</dbReference>
<reference evidence="7" key="1">
    <citation type="journal article" date="2020" name="New Phytol.">
        <title>Comparative genomics reveals dynamic genome evolution in host specialist ectomycorrhizal fungi.</title>
        <authorList>
            <person name="Lofgren L.A."/>
            <person name="Nguyen N.H."/>
            <person name="Vilgalys R."/>
            <person name="Ruytinx J."/>
            <person name="Liao H.L."/>
            <person name="Branco S."/>
            <person name="Kuo A."/>
            <person name="LaButti K."/>
            <person name="Lipzen A."/>
            <person name="Andreopoulos W."/>
            <person name="Pangilinan J."/>
            <person name="Riley R."/>
            <person name="Hundley H."/>
            <person name="Na H."/>
            <person name="Barry K."/>
            <person name="Grigoriev I.V."/>
            <person name="Stajich J.E."/>
            <person name="Kennedy P.G."/>
        </authorList>
    </citation>
    <scope>NUCLEOTIDE SEQUENCE</scope>
    <source>
        <strain evidence="7">DOB743</strain>
    </source>
</reference>
<feature type="compositionally biased region" description="Basic and acidic residues" evidence="4">
    <location>
        <begin position="61"/>
        <end position="75"/>
    </location>
</feature>
<comment type="subcellular location">
    <subcellularLocation>
        <location evidence="1">Nucleus</location>
    </subcellularLocation>
</comment>
<evidence type="ECO:0000313" key="8">
    <source>
        <dbReference type="Proteomes" id="UP000714275"/>
    </source>
</evidence>
<evidence type="ECO:0000256" key="4">
    <source>
        <dbReference type="SAM" id="MobiDB-lite"/>
    </source>
</evidence>
<dbReference type="OrthoDB" id="444809at2759"/>
<evidence type="ECO:0000256" key="1">
    <source>
        <dbReference type="ARBA" id="ARBA00004123"/>
    </source>
</evidence>
<dbReference type="GO" id="GO:0003677">
    <property type="term" value="F:DNA binding"/>
    <property type="evidence" value="ECO:0007669"/>
    <property type="project" value="TreeGrafter"/>
</dbReference>
<accession>A0A9P6ZYS3</accession>
<evidence type="ECO:0000256" key="2">
    <source>
        <dbReference type="ARBA" id="ARBA00005904"/>
    </source>
</evidence>
<evidence type="ECO:0000313" key="7">
    <source>
        <dbReference type="EMBL" id="KAG1778888.1"/>
    </source>
</evidence>
<dbReference type="PANTHER" id="PTHR14369:SF0">
    <property type="entry name" value="SURFEIT LOCUS PROTEIN 6"/>
    <property type="match status" value="1"/>
</dbReference>
<dbReference type="GO" id="GO:0005730">
    <property type="term" value="C:nucleolus"/>
    <property type="evidence" value="ECO:0007669"/>
    <property type="project" value="TreeGrafter"/>
</dbReference>
<feature type="region of interest" description="Disordered" evidence="4">
    <location>
        <begin position="41"/>
        <end position="81"/>
    </location>
</feature>
<dbReference type="EMBL" id="JABBWD010000014">
    <property type="protein sequence ID" value="KAG1778888.1"/>
    <property type="molecule type" value="Genomic_DNA"/>
</dbReference>
<feature type="region of interest" description="Disordered" evidence="4">
    <location>
        <begin position="328"/>
        <end position="406"/>
    </location>
</feature>
<dbReference type="Pfam" id="PF04935">
    <property type="entry name" value="SURF6"/>
    <property type="match status" value="1"/>
</dbReference>
<dbReference type="Pfam" id="PF15459">
    <property type="entry name" value="RRP14"/>
    <property type="match status" value="1"/>
</dbReference>
<organism evidence="7 8">
    <name type="scientific">Suillus placidus</name>
    <dbReference type="NCBI Taxonomy" id="48579"/>
    <lineage>
        <taxon>Eukaryota</taxon>
        <taxon>Fungi</taxon>
        <taxon>Dikarya</taxon>
        <taxon>Basidiomycota</taxon>
        <taxon>Agaricomycotina</taxon>
        <taxon>Agaricomycetes</taxon>
        <taxon>Agaricomycetidae</taxon>
        <taxon>Boletales</taxon>
        <taxon>Suillineae</taxon>
        <taxon>Suillaceae</taxon>
        <taxon>Suillus</taxon>
    </lineage>
</organism>
<feature type="compositionally biased region" description="Basic residues" evidence="4">
    <location>
        <begin position="394"/>
        <end position="406"/>
    </location>
</feature>
<feature type="domain" description="Ribosomal RNA-processing protein 14 N-terminal" evidence="6">
    <location>
        <begin position="12"/>
        <end position="77"/>
    </location>
</feature>
<proteinExistence type="inferred from homology"/>
<dbReference type="AlphaFoldDB" id="A0A9P6ZYS3"/>
<protein>
    <submittedName>
        <fullName evidence="7">Surfeit locus protein 6-domain-containing protein</fullName>
    </submittedName>
</protein>
<dbReference type="GO" id="GO:0042274">
    <property type="term" value="P:ribosomal small subunit biogenesis"/>
    <property type="evidence" value="ECO:0007669"/>
    <property type="project" value="TreeGrafter"/>
</dbReference>
<feature type="domain" description="Ribosomal RNA-processing protein 14/surfeit locus protein 6 C-terminal" evidence="5">
    <location>
        <begin position="178"/>
        <end position="375"/>
    </location>
</feature>
<evidence type="ECO:0000259" key="6">
    <source>
        <dbReference type="Pfam" id="PF15459"/>
    </source>
</evidence>
<feature type="compositionally biased region" description="Basic and acidic residues" evidence="4">
    <location>
        <begin position="328"/>
        <end position="347"/>
    </location>
</feature>
<evidence type="ECO:0000259" key="5">
    <source>
        <dbReference type="Pfam" id="PF04935"/>
    </source>
</evidence>
<dbReference type="InterPro" id="IPR029190">
    <property type="entry name" value="Rrp14/SURF6_C"/>
</dbReference>
<feature type="compositionally biased region" description="Basic and acidic residues" evidence="4">
    <location>
        <begin position="366"/>
        <end position="375"/>
    </location>
</feature>
<dbReference type="Proteomes" id="UP000714275">
    <property type="component" value="Unassembled WGS sequence"/>
</dbReference>